<sequence>MANYRGLSEHEEVASSRRRVDTRSAGAKLAAWLETGQGALFGLMAFPALAILTLRLPFSGELLVLAAWLYYRRYLKVEGRQFEFPYRVPLLAKVRDGSANGKLGEGLTYLGSEIGSNEEVYASNSDLRTHQLVLGTTGSGKTEYLLGIVANALVQNSGFIYIDGKGDPKLQKDVFRLMREFGREDDLLVINFITSGRDFIGRQEDQLTNTLNPMAVGSSGMLIELIVSLMDDSGGGADMWKGRAMTFVAAQTRLLVYLRDLGHLVLDSETFIEYFDLGRLEELVWGHNGRYGADFDTVAAPMRAYFTTLPGYRKEDRGKQDAKALEQHGYITMQLTRIFNDLAFNYGHIFKVRVGEVDIFDVVYGRRCLVVLLPALERAPESLKMLGKLIVGSVKQMMAGALGNRIEGMVREIIDSRPTNAAVPYYTIFDEAGYYIIPGTAVMPAQARSLSFSMTFAGQDFSSFKKASAEEAEAIWENTNIRAVGRMTGGRQSDTWQKLSEAAGEAYETVIGGYEAQGDGYKREGGVKVEKRGRLDYDDLAQQENGEFTFLVGKKSRKGGGVRVIRSMAFYTASDPPREMRTNGFLPIEPPSRGDADTLAAERTALAQALEAGEFAEQLQRERPDPVLLELAELLDQVAYAGHQLLQWLQERADSTPEAEAGQDTEPTVEPFAFEVLREFYLSEPLPEPSTPQEQLDNLQHIIAHIAEETA</sequence>
<proteinExistence type="predicted"/>
<dbReference type="InterPro" id="IPR002543">
    <property type="entry name" value="FtsK_dom"/>
</dbReference>
<protein>
    <submittedName>
        <fullName evidence="3">TraM recognition domain-containing protein</fullName>
    </submittedName>
</protein>
<dbReference type="RefSeq" id="WP_284100723.1">
    <property type="nucleotide sequence ID" value="NZ_JARRAF010000010.1"/>
</dbReference>
<name>A0ABT7DWI5_9NEIS</name>
<dbReference type="InterPro" id="IPR051162">
    <property type="entry name" value="T4SS_component"/>
</dbReference>
<dbReference type="Proteomes" id="UP001172778">
    <property type="component" value="Unassembled WGS sequence"/>
</dbReference>
<dbReference type="InterPro" id="IPR027417">
    <property type="entry name" value="P-loop_NTPase"/>
</dbReference>
<feature type="domain" description="FtsK" evidence="1">
    <location>
        <begin position="107"/>
        <end position="165"/>
    </location>
</feature>
<dbReference type="InterPro" id="IPR032689">
    <property type="entry name" value="TraG-D_C"/>
</dbReference>
<evidence type="ECO:0000259" key="2">
    <source>
        <dbReference type="Pfam" id="PF12696"/>
    </source>
</evidence>
<reference evidence="3" key="1">
    <citation type="submission" date="2023-03" db="EMBL/GenBank/DDBJ databases">
        <title>Chitinimonas shenzhenensis gen. nov., sp. nov., a novel member of family Burkholderiaceae isolated from activated sludge collected in Shen Zhen, China.</title>
        <authorList>
            <person name="Wang X."/>
        </authorList>
    </citation>
    <scope>NUCLEOTIDE SEQUENCE</scope>
    <source>
        <strain evidence="3">DQS-5</strain>
    </source>
</reference>
<keyword evidence="4" id="KW-1185">Reference proteome</keyword>
<dbReference type="PANTHER" id="PTHR30121">
    <property type="entry name" value="UNCHARACTERIZED PROTEIN YJGR-RELATED"/>
    <property type="match status" value="1"/>
</dbReference>
<accession>A0ABT7DWI5</accession>
<organism evidence="3 4">
    <name type="scientific">Parachitinimonas caeni</name>
    <dbReference type="NCBI Taxonomy" id="3031301"/>
    <lineage>
        <taxon>Bacteria</taxon>
        <taxon>Pseudomonadati</taxon>
        <taxon>Pseudomonadota</taxon>
        <taxon>Betaproteobacteria</taxon>
        <taxon>Neisseriales</taxon>
        <taxon>Chitinibacteraceae</taxon>
        <taxon>Parachitinimonas</taxon>
    </lineage>
</organism>
<evidence type="ECO:0000313" key="3">
    <source>
        <dbReference type="EMBL" id="MDK2124410.1"/>
    </source>
</evidence>
<dbReference type="Pfam" id="PF12696">
    <property type="entry name" value="TraG-D_C"/>
    <property type="match status" value="1"/>
</dbReference>
<dbReference type="EMBL" id="JARRAF010000010">
    <property type="protein sequence ID" value="MDK2124410.1"/>
    <property type="molecule type" value="Genomic_DNA"/>
</dbReference>
<dbReference type="Gene3D" id="3.40.50.300">
    <property type="entry name" value="P-loop containing nucleotide triphosphate hydrolases"/>
    <property type="match status" value="2"/>
</dbReference>
<comment type="caution">
    <text evidence="3">The sequence shown here is derived from an EMBL/GenBank/DDBJ whole genome shotgun (WGS) entry which is preliminary data.</text>
</comment>
<dbReference type="PANTHER" id="PTHR30121:SF6">
    <property type="entry name" value="SLR6007 PROTEIN"/>
    <property type="match status" value="1"/>
</dbReference>
<dbReference type="Pfam" id="PF01580">
    <property type="entry name" value="FtsK_SpoIIIE"/>
    <property type="match status" value="1"/>
</dbReference>
<dbReference type="SUPFAM" id="SSF52540">
    <property type="entry name" value="P-loop containing nucleoside triphosphate hydrolases"/>
    <property type="match status" value="1"/>
</dbReference>
<feature type="domain" description="TraD/TraG TraM recognition site" evidence="2">
    <location>
        <begin position="426"/>
        <end position="509"/>
    </location>
</feature>
<evidence type="ECO:0000259" key="1">
    <source>
        <dbReference type="Pfam" id="PF01580"/>
    </source>
</evidence>
<evidence type="ECO:0000313" key="4">
    <source>
        <dbReference type="Proteomes" id="UP001172778"/>
    </source>
</evidence>
<gene>
    <name evidence="3" type="ORF">PZA18_10140</name>
</gene>